<accession>A0A507FB27</accession>
<feature type="compositionally biased region" description="Gly residues" evidence="7">
    <location>
        <begin position="299"/>
        <end position="312"/>
    </location>
</feature>
<protein>
    <recommendedName>
        <fullName evidence="2">carbonic anhydrase</fullName>
        <ecNumber evidence="2">4.2.1.1</ecNumber>
    </recommendedName>
</protein>
<evidence type="ECO:0000313" key="10">
    <source>
        <dbReference type="EMBL" id="TPX73342.1"/>
    </source>
</evidence>
<dbReference type="InterPro" id="IPR001148">
    <property type="entry name" value="CA_dom"/>
</dbReference>
<dbReference type="SUPFAM" id="SSF51069">
    <property type="entry name" value="Carbonic anhydrase"/>
    <property type="match status" value="1"/>
</dbReference>
<comment type="similarity">
    <text evidence="1">Belongs to the alpha-carbonic anhydrase family.</text>
</comment>
<dbReference type="EMBL" id="QEAP01000192">
    <property type="protein sequence ID" value="TPX73342.1"/>
    <property type="molecule type" value="Genomic_DNA"/>
</dbReference>
<evidence type="ECO:0000256" key="4">
    <source>
        <dbReference type="ARBA" id="ARBA00022833"/>
    </source>
</evidence>
<feature type="chain" id="PRO_5021320410" description="carbonic anhydrase" evidence="8">
    <location>
        <begin position="18"/>
        <end position="633"/>
    </location>
</feature>
<feature type="region of interest" description="Disordered" evidence="7">
    <location>
        <begin position="291"/>
        <end position="358"/>
    </location>
</feature>
<dbReference type="GO" id="GO:0008270">
    <property type="term" value="F:zinc ion binding"/>
    <property type="evidence" value="ECO:0007669"/>
    <property type="project" value="InterPro"/>
</dbReference>
<dbReference type="GO" id="GO:0004089">
    <property type="term" value="F:carbonate dehydratase activity"/>
    <property type="evidence" value="ECO:0007669"/>
    <property type="project" value="UniProtKB-EC"/>
</dbReference>
<feature type="signal peptide" evidence="8">
    <location>
        <begin position="1"/>
        <end position="17"/>
    </location>
</feature>
<evidence type="ECO:0000256" key="8">
    <source>
        <dbReference type="SAM" id="SignalP"/>
    </source>
</evidence>
<reference evidence="10 11" key="1">
    <citation type="journal article" date="2019" name="Sci. Rep.">
        <title>Comparative genomics of chytrid fungi reveal insights into the obligate biotrophic and pathogenic lifestyle of Synchytrium endobioticum.</title>
        <authorList>
            <person name="van de Vossenberg B.T.L.H."/>
            <person name="Warris S."/>
            <person name="Nguyen H.D.T."/>
            <person name="van Gent-Pelzer M.P.E."/>
            <person name="Joly D.L."/>
            <person name="van de Geest H.C."/>
            <person name="Bonants P.J.M."/>
            <person name="Smith D.S."/>
            <person name="Levesque C.A."/>
            <person name="van der Lee T.A.J."/>
        </authorList>
    </citation>
    <scope>NUCLEOTIDE SEQUENCE [LARGE SCALE GENOMIC DNA]</scope>
    <source>
        <strain evidence="10 11">CBS 675.73</strain>
    </source>
</reference>
<keyword evidence="3" id="KW-0479">Metal-binding</keyword>
<dbReference type="SMART" id="SM01057">
    <property type="entry name" value="Carb_anhydrase"/>
    <property type="match status" value="1"/>
</dbReference>
<keyword evidence="5" id="KW-0456">Lyase</keyword>
<dbReference type="CDD" id="cd03124">
    <property type="entry name" value="alpha_CA_prokaryotic_like"/>
    <property type="match status" value="1"/>
</dbReference>
<dbReference type="EC" id="4.2.1.1" evidence="2"/>
<dbReference type="OrthoDB" id="2147982at2759"/>
<dbReference type="STRING" id="246404.A0A507FB27"/>
<proteinExistence type="inferred from homology"/>
<evidence type="ECO:0000256" key="7">
    <source>
        <dbReference type="SAM" id="MobiDB-lite"/>
    </source>
</evidence>
<comment type="catalytic activity">
    <reaction evidence="6">
        <text>hydrogencarbonate + H(+) = CO2 + H2O</text>
        <dbReference type="Rhea" id="RHEA:10748"/>
        <dbReference type="ChEBI" id="CHEBI:15377"/>
        <dbReference type="ChEBI" id="CHEBI:15378"/>
        <dbReference type="ChEBI" id="CHEBI:16526"/>
        <dbReference type="ChEBI" id="CHEBI:17544"/>
        <dbReference type="EC" id="4.2.1.1"/>
    </reaction>
</comment>
<dbReference type="Gene3D" id="3.10.200.10">
    <property type="entry name" value="Alpha carbonic anhydrase"/>
    <property type="match status" value="1"/>
</dbReference>
<dbReference type="InterPro" id="IPR041891">
    <property type="entry name" value="Alpha_CA_prokaryot-like"/>
</dbReference>
<evidence type="ECO:0000259" key="9">
    <source>
        <dbReference type="PROSITE" id="PS51144"/>
    </source>
</evidence>
<dbReference type="InterPro" id="IPR023561">
    <property type="entry name" value="Carbonic_anhydrase_a-class"/>
</dbReference>
<organism evidence="10 11">
    <name type="scientific">Chytriomyces confervae</name>
    <dbReference type="NCBI Taxonomy" id="246404"/>
    <lineage>
        <taxon>Eukaryota</taxon>
        <taxon>Fungi</taxon>
        <taxon>Fungi incertae sedis</taxon>
        <taxon>Chytridiomycota</taxon>
        <taxon>Chytridiomycota incertae sedis</taxon>
        <taxon>Chytridiomycetes</taxon>
        <taxon>Chytridiales</taxon>
        <taxon>Chytriomycetaceae</taxon>
        <taxon>Chytriomyces</taxon>
    </lineage>
</organism>
<evidence type="ECO:0000256" key="1">
    <source>
        <dbReference type="ARBA" id="ARBA00010718"/>
    </source>
</evidence>
<evidence type="ECO:0000256" key="2">
    <source>
        <dbReference type="ARBA" id="ARBA00012925"/>
    </source>
</evidence>
<dbReference type="PANTHER" id="PTHR18952:SF265">
    <property type="entry name" value="CARBONIC ANHYDRASE"/>
    <property type="match status" value="1"/>
</dbReference>
<gene>
    <name evidence="10" type="ORF">CcCBS67573_g05382</name>
</gene>
<feature type="region of interest" description="Disordered" evidence="7">
    <location>
        <begin position="438"/>
        <end position="464"/>
    </location>
</feature>
<feature type="domain" description="Alpha-carbonic anhydrase" evidence="9">
    <location>
        <begin position="25"/>
        <end position="268"/>
    </location>
</feature>
<dbReference type="PROSITE" id="PS51144">
    <property type="entry name" value="ALPHA_CA_2"/>
    <property type="match status" value="1"/>
</dbReference>
<name>A0A507FB27_9FUNG</name>
<dbReference type="InterPro" id="IPR036398">
    <property type="entry name" value="CA_dom_sf"/>
</dbReference>
<keyword evidence="4" id="KW-0862">Zinc</keyword>
<feature type="compositionally biased region" description="Basic and acidic residues" evidence="7">
    <location>
        <begin position="621"/>
        <end position="633"/>
    </location>
</feature>
<evidence type="ECO:0000256" key="3">
    <source>
        <dbReference type="ARBA" id="ARBA00022723"/>
    </source>
</evidence>
<evidence type="ECO:0000313" key="11">
    <source>
        <dbReference type="Proteomes" id="UP000320333"/>
    </source>
</evidence>
<feature type="region of interest" description="Disordered" evidence="7">
    <location>
        <begin position="561"/>
        <end position="580"/>
    </location>
</feature>
<sequence length="633" mass="68177">MKVIIASLLVQALAVLAAPKYDSMTPWTYGAGESLWPKIEECCMDGDRQSPVNFVSDAYMAQGKPYFQWSEKFRGPVTLKNDGKCVEIKFDKTLPGLAATFPDKTYSSLSAVDIHSPSEHHVKSKWSDVELQFMFTNKKGKKVKAVSLLLDVGNEENKWLAKFLKKGKVPKKDKTIKCGSINDIYKNDMFSKMLAQLDYYSYLGSETAPPCTENVEWFVAKKCLSISLEQLEMLKEVTVFNAQPKPAVIDSWARGAIPVKKRPVSMAHAQQKLNSEVERSLRQSVFSNSDDNLVQSSEGHGGLSLGSAGMSGGTEKRTSAASLASNSRKSKSQNLGHAASGSRILQKSGSAALAGAPPNARRGMLEANEEGPISAAVAAERAIVQENKKTAAKIQTLEREGVKTEVGYDVDGRILLVKRAGANRLLTQGVKATIVKPDLPQPIAPSTQKGSRQPPTIASNSIKQNQSSLASAVVHEIGGAQNNGIAGTGFVPDNTLDIPSLTETMRLAPGVTLRQGDVVKKGPSSTRKLQQRMDAESAPKLNEGTQDSGYILATSSFKSHSSKNAVRRGASTTSAAAPDDDPVLKTVLSKAKPTLRPIPFPTLGLRGEGAGDSNQVYPKLPDIKGEERRVEAQ</sequence>
<dbReference type="Pfam" id="PF00194">
    <property type="entry name" value="Carb_anhydrase"/>
    <property type="match status" value="1"/>
</dbReference>
<feature type="region of interest" description="Disordered" evidence="7">
    <location>
        <begin position="517"/>
        <end position="546"/>
    </location>
</feature>
<dbReference type="PANTHER" id="PTHR18952">
    <property type="entry name" value="CARBONIC ANHYDRASE"/>
    <property type="match status" value="1"/>
</dbReference>
<comment type="caution">
    <text evidence="10">The sequence shown here is derived from an EMBL/GenBank/DDBJ whole genome shotgun (WGS) entry which is preliminary data.</text>
</comment>
<keyword evidence="8" id="KW-0732">Signal</keyword>
<evidence type="ECO:0000256" key="5">
    <source>
        <dbReference type="ARBA" id="ARBA00023239"/>
    </source>
</evidence>
<dbReference type="AlphaFoldDB" id="A0A507FB27"/>
<dbReference type="Proteomes" id="UP000320333">
    <property type="component" value="Unassembled WGS sequence"/>
</dbReference>
<feature type="compositionally biased region" description="Polar residues" evidence="7">
    <location>
        <begin position="444"/>
        <end position="464"/>
    </location>
</feature>
<feature type="region of interest" description="Disordered" evidence="7">
    <location>
        <begin position="595"/>
        <end position="633"/>
    </location>
</feature>
<feature type="compositionally biased region" description="Polar residues" evidence="7">
    <location>
        <begin position="319"/>
        <end position="335"/>
    </location>
</feature>
<keyword evidence="11" id="KW-1185">Reference proteome</keyword>
<evidence type="ECO:0000256" key="6">
    <source>
        <dbReference type="ARBA" id="ARBA00048348"/>
    </source>
</evidence>